<sequence length="69" mass="7922">MWKSMLKTNRLEIQMEALSQVVEVKLQEAGAVETPGTAIRLSHAELMQVMHTLLEINRTFRGDETYFEA</sequence>
<evidence type="ECO:0000313" key="1">
    <source>
        <dbReference type="EMBL" id="TFE83054.1"/>
    </source>
</evidence>
<dbReference type="EMBL" id="MYFO01000059">
    <property type="protein sequence ID" value="TFE83054.1"/>
    <property type="molecule type" value="Genomic_DNA"/>
</dbReference>
<dbReference type="RefSeq" id="WP_134757514.1">
    <property type="nucleotide sequence ID" value="NZ_MYFO02000004.1"/>
</dbReference>
<proteinExistence type="predicted"/>
<gene>
    <name evidence="1" type="ORF">B5M42_23915</name>
</gene>
<reference evidence="1 2" key="1">
    <citation type="submission" date="2017-03" db="EMBL/GenBank/DDBJ databases">
        <title>Isolation of Levoglucosan Utilizing Bacteria.</title>
        <authorList>
            <person name="Arya A.S."/>
        </authorList>
    </citation>
    <scope>NUCLEOTIDE SEQUENCE [LARGE SCALE GENOMIC DNA]</scope>
    <source>
        <strain evidence="1 2">MEC069</strain>
    </source>
</reference>
<comment type="caution">
    <text evidence="1">The sequence shown here is derived from an EMBL/GenBank/DDBJ whole genome shotgun (WGS) entry which is preliminary data.</text>
</comment>
<organism evidence="1 2">
    <name type="scientific">Paenibacillus athensensis</name>
    <dbReference type="NCBI Taxonomy" id="1967502"/>
    <lineage>
        <taxon>Bacteria</taxon>
        <taxon>Bacillati</taxon>
        <taxon>Bacillota</taxon>
        <taxon>Bacilli</taxon>
        <taxon>Bacillales</taxon>
        <taxon>Paenibacillaceae</taxon>
        <taxon>Paenibacillus</taxon>
    </lineage>
</organism>
<dbReference type="Proteomes" id="UP000298246">
    <property type="component" value="Unassembled WGS sequence"/>
</dbReference>
<name>A0A4Y8PSY8_9BACL</name>
<protein>
    <submittedName>
        <fullName evidence="1">Uncharacterized protein</fullName>
    </submittedName>
</protein>
<evidence type="ECO:0000313" key="2">
    <source>
        <dbReference type="Proteomes" id="UP000298246"/>
    </source>
</evidence>
<dbReference type="AlphaFoldDB" id="A0A4Y8PSY8"/>
<keyword evidence="2" id="KW-1185">Reference proteome</keyword>
<accession>A0A4Y8PSY8</accession>
<dbReference type="OrthoDB" id="2625287at2"/>